<feature type="domain" description="Glycosyl hydrolase family 13 catalytic" evidence="2">
    <location>
        <begin position="15"/>
        <end position="403"/>
    </location>
</feature>
<dbReference type="PANTHER" id="PTHR10357:SF179">
    <property type="entry name" value="NEUTRAL AND BASIC AMINO ACID TRANSPORT PROTEIN RBAT"/>
    <property type="match status" value="1"/>
</dbReference>
<gene>
    <name evidence="3" type="ORF">PQU95_02410</name>
</gene>
<dbReference type="Proteomes" id="UP001219956">
    <property type="component" value="Unassembled WGS sequence"/>
</dbReference>
<dbReference type="Gene3D" id="3.20.20.80">
    <property type="entry name" value="Glycosidases"/>
    <property type="match status" value="1"/>
</dbReference>
<evidence type="ECO:0000313" key="4">
    <source>
        <dbReference type="Proteomes" id="UP001219956"/>
    </source>
</evidence>
<dbReference type="EMBL" id="JAQQLF010000002">
    <property type="protein sequence ID" value="MDC7716075.1"/>
    <property type="molecule type" value="Genomic_DNA"/>
</dbReference>
<dbReference type="Pfam" id="PF11941">
    <property type="entry name" value="DUF3459"/>
    <property type="match status" value="1"/>
</dbReference>
<dbReference type="PANTHER" id="PTHR10357">
    <property type="entry name" value="ALPHA-AMYLASE FAMILY MEMBER"/>
    <property type="match status" value="1"/>
</dbReference>
<reference evidence="3 4" key="1">
    <citation type="submission" date="2023-01" db="EMBL/GenBank/DDBJ databases">
        <title>Novel species of the genus Vogesella isolated from rivers.</title>
        <authorList>
            <person name="Lu H."/>
        </authorList>
    </citation>
    <scope>NUCLEOTIDE SEQUENCE [LARGE SCALE GENOMIC DNA]</scope>
    <source>
        <strain evidence="3 4">DC21W</strain>
    </source>
</reference>
<accession>A0ABT5IUX3</accession>
<evidence type="ECO:0000256" key="1">
    <source>
        <dbReference type="ARBA" id="ARBA00008061"/>
    </source>
</evidence>
<comment type="caution">
    <text evidence="3">The sequence shown here is derived from an EMBL/GenBank/DDBJ whole genome shotgun (WGS) entry which is preliminary data.</text>
</comment>
<dbReference type="InterPro" id="IPR022567">
    <property type="entry name" value="DUF3459"/>
</dbReference>
<protein>
    <submittedName>
        <fullName evidence="3">Alpha-amylase family glycosyl hydrolase</fullName>
    </submittedName>
</protein>
<dbReference type="GO" id="GO:0016787">
    <property type="term" value="F:hydrolase activity"/>
    <property type="evidence" value="ECO:0007669"/>
    <property type="project" value="UniProtKB-KW"/>
</dbReference>
<name>A0ABT5IUX3_9NEIS</name>
<dbReference type="SUPFAM" id="SSF51445">
    <property type="entry name" value="(Trans)glycosidases"/>
    <property type="match status" value="1"/>
</dbReference>
<dbReference type="Gene3D" id="3.90.400.10">
    <property type="entry name" value="Oligo-1,6-glucosidase, Domain 2"/>
    <property type="match status" value="1"/>
</dbReference>
<dbReference type="InterPro" id="IPR006047">
    <property type="entry name" value="GH13_cat_dom"/>
</dbReference>
<dbReference type="SMART" id="SM00642">
    <property type="entry name" value="Aamy"/>
    <property type="match status" value="1"/>
</dbReference>
<dbReference type="InterPro" id="IPR045857">
    <property type="entry name" value="O16G_dom_2"/>
</dbReference>
<organism evidence="3 4">
    <name type="scientific">Vogesella aquatica</name>
    <dbReference type="NCBI Taxonomy" id="2984206"/>
    <lineage>
        <taxon>Bacteria</taxon>
        <taxon>Pseudomonadati</taxon>
        <taxon>Pseudomonadota</taxon>
        <taxon>Betaproteobacteria</taxon>
        <taxon>Neisseriales</taxon>
        <taxon>Chromobacteriaceae</taxon>
        <taxon>Vogesella</taxon>
    </lineage>
</organism>
<dbReference type="SUPFAM" id="SSF51011">
    <property type="entry name" value="Glycosyl hydrolase domain"/>
    <property type="match status" value="1"/>
</dbReference>
<evidence type="ECO:0000259" key="2">
    <source>
        <dbReference type="SMART" id="SM00642"/>
    </source>
</evidence>
<dbReference type="InterPro" id="IPR017853">
    <property type="entry name" value="GH"/>
</dbReference>
<keyword evidence="3" id="KW-0378">Hydrolase</keyword>
<dbReference type="RefSeq" id="WP_272750516.1">
    <property type="nucleotide sequence ID" value="NZ_JAQQLF010000002.1"/>
</dbReference>
<sequence>MQKNQHWWQNTVIYQIYPRSYQDSNGDGIGDLPGITRRLPHIAQLGAEAIWISPFFTSPMADFGYDVSDYCNVDPMFGTLDDFSALVGRAHELGLKVLIDLVLSHTSDQHPWFAESRASRDNARADWYVWADPRADGTPPNNWLSIFGGSAWQWDARRGQYYLHNFLTSQPDLNFHQQAVQDAVLDVARFWLQLGVDGFRLDTVNFYTHDAQLRDNPPQPAGSYAGGVPRSNPYAFQRHLYDKTQPENLAFIRRLRQLCDAFGAITVGEIGDDLQYQTLRDYTAGDELLHMAYVFTLLTDECHPRYLHRVLQEYVAEAGNATVCWALSNHDNIRVVSRWAALGGSEAARARVFAMLLLALPGPVCLYQGEELGWPEAEISYEQLQDPYAKVLWPEFKGRDGCRTPMAWDSSADGGFGSTQPWLPLWPAHRSAAVAQQAGQADSTLAFWQLLLAWRRAQPALHGGDFVLGAADDSLLRFGRRADGQQLQCVFNLGSTAANLPLPAGASVLLHSDGSQAAGNVIELAPMSAAFIQLAVEG</sequence>
<dbReference type="InterPro" id="IPR013780">
    <property type="entry name" value="Glyco_hydro_b"/>
</dbReference>
<evidence type="ECO:0000313" key="3">
    <source>
        <dbReference type="EMBL" id="MDC7716075.1"/>
    </source>
</evidence>
<dbReference type="CDD" id="cd11330">
    <property type="entry name" value="AmyAc_OligoGlu"/>
    <property type="match status" value="1"/>
</dbReference>
<dbReference type="Gene3D" id="2.60.40.1180">
    <property type="entry name" value="Golgi alpha-mannosidase II"/>
    <property type="match status" value="1"/>
</dbReference>
<proteinExistence type="inferred from homology"/>
<comment type="similarity">
    <text evidence="1">Belongs to the glycosyl hydrolase 13 family.</text>
</comment>
<dbReference type="Pfam" id="PF00128">
    <property type="entry name" value="Alpha-amylase"/>
    <property type="match status" value="1"/>
</dbReference>
<keyword evidence="4" id="KW-1185">Reference proteome</keyword>